<proteinExistence type="predicted"/>
<dbReference type="AlphaFoldDB" id="E2AD47"/>
<protein>
    <submittedName>
        <fullName evidence="1">Uncharacterized protein</fullName>
    </submittedName>
</protein>
<evidence type="ECO:0000313" key="2">
    <source>
        <dbReference type="Proteomes" id="UP000000311"/>
    </source>
</evidence>
<organism evidence="2">
    <name type="scientific">Camponotus floridanus</name>
    <name type="common">Florida carpenter ant</name>
    <dbReference type="NCBI Taxonomy" id="104421"/>
    <lineage>
        <taxon>Eukaryota</taxon>
        <taxon>Metazoa</taxon>
        <taxon>Ecdysozoa</taxon>
        <taxon>Arthropoda</taxon>
        <taxon>Hexapoda</taxon>
        <taxon>Insecta</taxon>
        <taxon>Pterygota</taxon>
        <taxon>Neoptera</taxon>
        <taxon>Endopterygota</taxon>
        <taxon>Hymenoptera</taxon>
        <taxon>Apocrita</taxon>
        <taxon>Aculeata</taxon>
        <taxon>Formicoidea</taxon>
        <taxon>Formicidae</taxon>
        <taxon>Formicinae</taxon>
        <taxon>Camponotus</taxon>
    </lineage>
</organism>
<evidence type="ECO:0000313" key="1">
    <source>
        <dbReference type="EMBL" id="EFN68641.1"/>
    </source>
</evidence>
<dbReference type="Proteomes" id="UP000000311">
    <property type="component" value="Unassembled WGS sequence"/>
</dbReference>
<dbReference type="EMBL" id="GL438663">
    <property type="protein sequence ID" value="EFN68641.1"/>
    <property type="molecule type" value="Genomic_DNA"/>
</dbReference>
<reference evidence="1 2" key="1">
    <citation type="journal article" date="2010" name="Science">
        <title>Genomic comparison of the ants Camponotus floridanus and Harpegnathos saltator.</title>
        <authorList>
            <person name="Bonasio R."/>
            <person name="Zhang G."/>
            <person name="Ye C."/>
            <person name="Mutti N.S."/>
            <person name="Fang X."/>
            <person name="Qin N."/>
            <person name="Donahue G."/>
            <person name="Yang P."/>
            <person name="Li Q."/>
            <person name="Li C."/>
            <person name="Zhang P."/>
            <person name="Huang Z."/>
            <person name="Berger S.L."/>
            <person name="Reinberg D."/>
            <person name="Wang J."/>
            <person name="Liebig J."/>
        </authorList>
    </citation>
    <scope>NUCLEOTIDE SEQUENCE [LARGE SCALE GENOMIC DNA]</scope>
    <source>
        <strain evidence="2">C129</strain>
    </source>
</reference>
<keyword evidence="2" id="KW-1185">Reference proteome</keyword>
<dbReference type="InParanoid" id="E2AD47"/>
<name>E2AD47_CAMFO</name>
<sequence length="134" mass="15037">MVVGCDGLPALEVVVVTVLTTTVTVVYLDHAIDFRVGPGILSSLLSMKSETKCRQNCIENFFRNPAREYAEMKTKIEIIDDHVKKSTIIYSYLIKFCERKIHTLASMSDSMIGQISLDRNRVADATPILAWRIG</sequence>
<gene>
    <name evidence="1" type="ORF">EAG_01212</name>
</gene>
<accession>E2AD47</accession>